<name>A0A4S2EF13_PARDI</name>
<dbReference type="EMBL" id="SRYM01000072">
    <property type="protein sequence ID" value="TGY54329.1"/>
    <property type="molecule type" value="Genomic_DNA"/>
</dbReference>
<evidence type="ECO:0000259" key="2">
    <source>
        <dbReference type="Pfam" id="PF14905"/>
    </source>
</evidence>
<dbReference type="SUPFAM" id="SSF49464">
    <property type="entry name" value="Carboxypeptidase regulatory domain-like"/>
    <property type="match status" value="1"/>
</dbReference>
<dbReference type="Proteomes" id="UP000310032">
    <property type="component" value="Unassembled WGS sequence"/>
</dbReference>
<protein>
    <submittedName>
        <fullName evidence="3">TonB-dependent receptor</fullName>
    </submittedName>
</protein>
<evidence type="ECO:0000313" key="4">
    <source>
        <dbReference type="Proteomes" id="UP000310032"/>
    </source>
</evidence>
<comment type="caution">
    <text evidence="3">The sequence shown here is derived from an EMBL/GenBank/DDBJ whole genome shotgun (WGS) entry which is preliminary data.</text>
</comment>
<evidence type="ECO:0000313" key="3">
    <source>
        <dbReference type="EMBL" id="TGY54329.1"/>
    </source>
</evidence>
<keyword evidence="1" id="KW-0472">Membrane</keyword>
<dbReference type="Gene3D" id="2.60.40.1120">
    <property type="entry name" value="Carboxypeptidase-like, regulatory domain"/>
    <property type="match status" value="1"/>
</dbReference>
<dbReference type="Pfam" id="PF14905">
    <property type="entry name" value="OMP_b-brl_3"/>
    <property type="match status" value="1"/>
</dbReference>
<dbReference type="SUPFAM" id="SSF56935">
    <property type="entry name" value="Porins"/>
    <property type="match status" value="1"/>
</dbReference>
<dbReference type="AlphaFoldDB" id="A0A4S2EF13"/>
<keyword evidence="3" id="KW-0675">Receptor</keyword>
<dbReference type="Pfam" id="PF13715">
    <property type="entry name" value="CarbopepD_reg_2"/>
    <property type="match status" value="1"/>
</dbReference>
<evidence type="ECO:0000256" key="1">
    <source>
        <dbReference type="SAM" id="Phobius"/>
    </source>
</evidence>
<accession>A0A4S2EF13</accession>
<keyword evidence="1" id="KW-0812">Transmembrane</keyword>
<proteinExistence type="predicted"/>
<keyword evidence="1" id="KW-1133">Transmembrane helix</keyword>
<organism evidence="3 4">
    <name type="scientific">Parabacteroides distasonis</name>
    <dbReference type="NCBI Taxonomy" id="823"/>
    <lineage>
        <taxon>Bacteria</taxon>
        <taxon>Pseudomonadati</taxon>
        <taxon>Bacteroidota</taxon>
        <taxon>Bacteroidia</taxon>
        <taxon>Bacteroidales</taxon>
        <taxon>Tannerellaceae</taxon>
        <taxon>Parabacteroides</taxon>
    </lineage>
</organism>
<feature type="transmembrane region" description="Helical" evidence="1">
    <location>
        <begin position="21"/>
        <end position="38"/>
    </location>
</feature>
<reference evidence="3 4" key="1">
    <citation type="submission" date="2019-04" db="EMBL/GenBank/DDBJ databases">
        <title>Microbes associate with the intestines of laboratory mice.</title>
        <authorList>
            <person name="Navarre W."/>
            <person name="Wong E."/>
            <person name="Huang K."/>
            <person name="Tropini C."/>
            <person name="Ng K."/>
            <person name="Yu B."/>
        </authorList>
    </citation>
    <scope>NUCLEOTIDE SEQUENCE [LARGE SCALE GENOMIC DNA]</scope>
    <source>
        <strain evidence="3 4">NM39_I3</strain>
    </source>
</reference>
<feature type="domain" description="Outer membrane protein beta-barrel" evidence="2">
    <location>
        <begin position="390"/>
        <end position="767"/>
    </location>
</feature>
<sequence length="792" mass="90642">MNVLNIGMKVVRINNHRGLMGKIYLFVLLIVFPMQMFAQGIRGVVIDDEAATPLYLANVVLLRLSDSVFVEGTVTNEIGEFSFSSVDKGKYKLQVSYLGYTTLSIPVVAEDVGILRLAAMENDLSEVVVVGMRTLVKAKSDGVAVEVENSYLGNLGVATDVLEQLPFVRRNEDRFIVFGKGAPLIYIDNREVRDLSELEALNSNEIKRVEVVTNPGIRYKASAKSVIRIETVRKKGEGLSGSLYAYGAMRRHLFGSGQGSLNYRWKNLDLFGSLDYSEQRREQNIDWNQGIENPGLKSSVLESIKRDLRQRNLSLKLGTNYTWGESNSLGMRYEYNKAPRGTTHMRNLTHVFENEVLLGEQSSEQGVRNKSDQHSINAYYRGKLTSWLEVAFDMDWSEGKSNSTQEVKKENVRDEQELRTVSKQDYDLFAMRLQLETSLGKWGNLSYGGELSCTNNQQDFVVDRSFTDDFQTEYNLSDQKLFAVYVAYMAEVGCFSFDAGVRLENADFSYFENDVKQKEQSKEYLNWFPNLGVSFSKNDFTSAISFSRSISRPSYYQLRNSIQYNSAYSYEAGNPYLKPSIDNMFSGSIGWRDLLFSINFDVYKDAMLLISKPYSERILLSTFENVKNYKNLSASFFYSWIVNIWKPSVSVGVSKDIFSYGSSSVDYDKPIYSFSWKNNFVLPRGWQFGLDLSYSTEGHMEMDYMGDVFLWNAYVSKRFLGDRLRVNLRATDLLATGRAKTYMRIDNIYRSLYNDLDSRRVSLSISYYFNTVKSKYKGKEVGSDEKRRLLSF</sequence>
<gene>
    <name evidence="3" type="ORF">E5342_17400</name>
</gene>
<dbReference type="InterPro" id="IPR008969">
    <property type="entry name" value="CarboxyPept-like_regulatory"/>
</dbReference>
<dbReference type="InterPro" id="IPR041700">
    <property type="entry name" value="OMP_b-brl_3"/>
</dbReference>